<keyword evidence="4" id="KW-1185">Reference proteome</keyword>
<protein>
    <submittedName>
        <fullName evidence="3">Late embryogenesis abundant protein</fullName>
    </submittedName>
</protein>
<name>A0A833VSC1_9POAL</name>
<evidence type="ECO:0000256" key="1">
    <source>
        <dbReference type="SAM" id="Phobius"/>
    </source>
</evidence>
<gene>
    <name evidence="3" type="ORF">FCM35_KLT00884</name>
</gene>
<evidence type="ECO:0000313" key="3">
    <source>
        <dbReference type="EMBL" id="KAF3333193.1"/>
    </source>
</evidence>
<dbReference type="OrthoDB" id="764273at2759"/>
<dbReference type="AlphaFoldDB" id="A0A833VSC1"/>
<evidence type="ECO:0000313" key="4">
    <source>
        <dbReference type="Proteomes" id="UP000623129"/>
    </source>
</evidence>
<reference evidence="3" key="1">
    <citation type="submission" date="2020-01" db="EMBL/GenBank/DDBJ databases">
        <title>Genome sequence of Kobresia littledalei, the first chromosome-level genome in the family Cyperaceae.</title>
        <authorList>
            <person name="Qu G."/>
        </authorList>
    </citation>
    <scope>NUCLEOTIDE SEQUENCE</scope>
    <source>
        <strain evidence="3">C.B.Clarke</strain>
        <tissue evidence="3">Leaf</tissue>
    </source>
</reference>
<dbReference type="Proteomes" id="UP000623129">
    <property type="component" value="Unassembled WGS sequence"/>
</dbReference>
<organism evidence="3 4">
    <name type="scientific">Carex littledalei</name>
    <dbReference type="NCBI Taxonomy" id="544730"/>
    <lineage>
        <taxon>Eukaryota</taxon>
        <taxon>Viridiplantae</taxon>
        <taxon>Streptophyta</taxon>
        <taxon>Embryophyta</taxon>
        <taxon>Tracheophyta</taxon>
        <taxon>Spermatophyta</taxon>
        <taxon>Magnoliopsida</taxon>
        <taxon>Liliopsida</taxon>
        <taxon>Poales</taxon>
        <taxon>Cyperaceae</taxon>
        <taxon>Cyperoideae</taxon>
        <taxon>Cariceae</taxon>
        <taxon>Carex</taxon>
        <taxon>Carex subgen. Euthyceras</taxon>
    </lineage>
</organism>
<dbReference type="PANTHER" id="PTHR31852">
    <property type="entry name" value="LATE EMBRYOGENESIS ABUNDANT (LEA) HYDROXYPROLINE-RICH GLYCOPROTEIN FAMILY"/>
    <property type="match status" value="1"/>
</dbReference>
<accession>A0A833VSC1</accession>
<feature type="transmembrane region" description="Helical" evidence="1">
    <location>
        <begin position="27"/>
        <end position="52"/>
    </location>
</feature>
<dbReference type="Gene3D" id="2.60.40.1820">
    <property type="match status" value="1"/>
</dbReference>
<feature type="domain" description="Late embryogenesis abundant protein LEA-2 subgroup" evidence="2">
    <location>
        <begin position="89"/>
        <end position="186"/>
    </location>
</feature>
<dbReference type="Pfam" id="PF03168">
    <property type="entry name" value="LEA_2"/>
    <property type="match status" value="1"/>
</dbReference>
<comment type="caution">
    <text evidence="3">The sequence shown here is derived from an EMBL/GenBank/DDBJ whole genome shotgun (WGS) entry which is preliminary data.</text>
</comment>
<keyword evidence="1" id="KW-0472">Membrane</keyword>
<sequence>MAVAPESPLAPTKTPQRNKLHHRRHQILLCFGTCGILLAIFIVLLTIGLTVYKVKEPIMTMNSITLENLSTNSNSAATSSLNMSVIADVSVKNPNAVSYRYGSSMTSVYYHEILVGQAEALPGVALARRTVRMNVTVDLMISQLTRDSQFVQDLVTGDVRLNTSTQVGGKVKVFGMVQHHVDVVMNCSLTVHVSNLSLRNQSCSQHVWL</sequence>
<keyword evidence="1" id="KW-1133">Transmembrane helix</keyword>
<dbReference type="InterPro" id="IPR055301">
    <property type="entry name" value="Lea14-like_2"/>
</dbReference>
<keyword evidence="1" id="KW-0812">Transmembrane</keyword>
<evidence type="ECO:0000259" key="2">
    <source>
        <dbReference type="Pfam" id="PF03168"/>
    </source>
</evidence>
<proteinExistence type="predicted"/>
<dbReference type="EMBL" id="SWLB01000010">
    <property type="protein sequence ID" value="KAF3333193.1"/>
    <property type="molecule type" value="Genomic_DNA"/>
</dbReference>
<dbReference type="InterPro" id="IPR004864">
    <property type="entry name" value="LEA_2"/>
</dbReference>